<comment type="caution">
    <text evidence="6">The sequence shown here is derived from an EMBL/GenBank/DDBJ whole genome shotgun (WGS) entry which is preliminary data.</text>
</comment>
<dbReference type="EMBL" id="NIOJ01000017">
    <property type="protein sequence ID" value="PNT99561.1"/>
    <property type="molecule type" value="Genomic_DNA"/>
</dbReference>
<dbReference type="Pfam" id="PF17953">
    <property type="entry name" value="Csm4_C"/>
    <property type="match status" value="1"/>
</dbReference>
<organism evidence="6 7">
    <name type="scientific">Clostridium thermosuccinogenes</name>
    <dbReference type="NCBI Taxonomy" id="84032"/>
    <lineage>
        <taxon>Bacteria</taxon>
        <taxon>Bacillati</taxon>
        <taxon>Bacillota</taxon>
        <taxon>Clostridia</taxon>
        <taxon>Eubacteriales</taxon>
        <taxon>Clostridiaceae</taxon>
        <taxon>Clostridium</taxon>
    </lineage>
</organism>
<feature type="domain" description="Csm4 C-terminal" evidence="5">
    <location>
        <begin position="223"/>
        <end position="311"/>
    </location>
</feature>
<name>A0A2K2FFL0_9CLOT</name>
<keyword evidence="3" id="KW-0694">RNA-binding</keyword>
<evidence type="ECO:0000256" key="1">
    <source>
        <dbReference type="ARBA" id="ARBA00005772"/>
    </source>
</evidence>
<protein>
    <recommendedName>
        <fullName evidence="2">CRISPR system Cms protein Csm4</fullName>
    </recommendedName>
</protein>
<dbReference type="Proteomes" id="UP000236151">
    <property type="component" value="Unassembled WGS sequence"/>
</dbReference>
<reference evidence="6 7" key="1">
    <citation type="submission" date="2017-06" db="EMBL/GenBank/DDBJ databases">
        <title>Investigating the central metabolism of Clostridium thermosuccinogenes.</title>
        <authorList>
            <person name="Koendjbiharie J.G."/>
            <person name="van Kranenburg R."/>
        </authorList>
    </citation>
    <scope>NUCLEOTIDE SEQUENCE [LARGE SCALE GENOMIC DNA]</scope>
    <source>
        <strain evidence="6 7">DSM 5806</strain>
    </source>
</reference>
<dbReference type="OrthoDB" id="9792564at2"/>
<sequence length="313" mass="35119">MGYSLYRLEFTTGLHIGVDRGGQSLDDGRMTIHSDTLFSALCCECAKRGDIDRLYELFYTGEITTSDCLPYKGNEYYFPRPILHTGKAQREGRPEARKALKSVEYIPVSLFDAFLKDYANKEVDTDRLKCNFGGLTSYTRVAMKGQPQPQLYQVAFWRFASGCGLYVIVRYKDESSLLFFEEVLTALGLSGVGGKQSSGLGKFNVMKSSLPEKMEELLEDDRADYHMLLGTALPEEGALDDILSESWYATLRRGGFVRSETYSKAQLKKKTIYMLAPGSCIKKRFDGGMFDLSDGGTHPVWRCGKTLFAGVRL</sequence>
<dbReference type="RefSeq" id="WP_103081258.1">
    <property type="nucleotide sequence ID" value="NZ_CP021850.1"/>
</dbReference>
<evidence type="ECO:0000313" key="6">
    <source>
        <dbReference type="EMBL" id="PNT99561.1"/>
    </source>
</evidence>
<keyword evidence="7" id="KW-1185">Reference proteome</keyword>
<dbReference type="GO" id="GO:0003723">
    <property type="term" value="F:RNA binding"/>
    <property type="evidence" value="ECO:0007669"/>
    <property type="project" value="UniProtKB-KW"/>
</dbReference>
<evidence type="ECO:0000256" key="4">
    <source>
        <dbReference type="ARBA" id="ARBA00023118"/>
    </source>
</evidence>
<proteinExistence type="inferred from homology"/>
<accession>A0A2K2FFL0</accession>
<dbReference type="AlphaFoldDB" id="A0A2K2FFL0"/>
<evidence type="ECO:0000259" key="5">
    <source>
        <dbReference type="Pfam" id="PF17953"/>
    </source>
</evidence>
<dbReference type="KEGG" id="cthd:CDO33_09480"/>
<dbReference type="InterPro" id="IPR005510">
    <property type="entry name" value="Csm4"/>
</dbReference>
<dbReference type="GO" id="GO:0051607">
    <property type="term" value="P:defense response to virus"/>
    <property type="evidence" value="ECO:0007669"/>
    <property type="project" value="UniProtKB-KW"/>
</dbReference>
<gene>
    <name evidence="6" type="primary">csm4</name>
    <name evidence="6" type="ORF">CDQ84_08240</name>
</gene>
<dbReference type="NCBIfam" id="TIGR01903">
    <property type="entry name" value="cas5_csm4"/>
    <property type="match status" value="1"/>
</dbReference>
<keyword evidence="4" id="KW-0051">Antiviral defense</keyword>
<evidence type="ECO:0000313" key="7">
    <source>
        <dbReference type="Proteomes" id="UP000236151"/>
    </source>
</evidence>
<evidence type="ECO:0000256" key="3">
    <source>
        <dbReference type="ARBA" id="ARBA00022884"/>
    </source>
</evidence>
<comment type="similarity">
    <text evidence="1">Belongs to the CRISPR-associated Csm4 family.</text>
</comment>
<dbReference type="InterPro" id="IPR040932">
    <property type="entry name" value="Csm4_C"/>
</dbReference>
<evidence type="ECO:0000256" key="2">
    <source>
        <dbReference type="ARBA" id="ARBA00016109"/>
    </source>
</evidence>